<dbReference type="Proteomes" id="UP000828390">
    <property type="component" value="Unassembled WGS sequence"/>
</dbReference>
<evidence type="ECO:0000313" key="2">
    <source>
        <dbReference type="EMBL" id="KAH3713400.1"/>
    </source>
</evidence>
<evidence type="ECO:0000313" key="4">
    <source>
        <dbReference type="EMBL" id="KAH3860241.1"/>
    </source>
</evidence>
<dbReference type="AlphaFoldDB" id="A0A9D4GZP0"/>
<accession>A0A9D4GZP0</accession>
<dbReference type="EMBL" id="JAIWYP010000002">
    <property type="protein sequence ID" value="KAH3860241.1"/>
    <property type="molecule type" value="Genomic_DNA"/>
</dbReference>
<evidence type="ECO:0000313" key="3">
    <source>
        <dbReference type="EMBL" id="KAH3822752.1"/>
    </source>
</evidence>
<protein>
    <submittedName>
        <fullName evidence="3">Uncharacterized protein</fullName>
    </submittedName>
</protein>
<keyword evidence="5" id="KW-1185">Reference proteome</keyword>
<comment type="caution">
    <text evidence="3">The sequence shown here is derived from an EMBL/GenBank/DDBJ whole genome shotgun (WGS) entry which is preliminary data.</text>
</comment>
<evidence type="ECO:0000313" key="5">
    <source>
        <dbReference type="Proteomes" id="UP000828390"/>
    </source>
</evidence>
<sequence>METIGQDFLEELMTFNNQMNCVQETIGSIQNSDLFVITNTENGRSTNELIDPFQRLFTIATKRPFCDVQYVRQRKPDLNINIGENCNDLNVFDLETFLQAIVPRQTLLIQLLEDQCNIFPEYQHLLEKVHLINTPCSRVCCQGRILAGSKFFVNGNSEIPFSIAHPPFVYELVKLMKYENETDIKSYLTHLSDYLANTIETDSCLLCLTYDLYCTDTSDLNNFRLFFLDSHRPFKIDNTPECLYEQRIEEQDNTEQCDLFDILLTRVSIMENDESYMVQYFDGKNVNVFC</sequence>
<proteinExistence type="predicted"/>
<dbReference type="EMBL" id="JAIWYP010000014">
    <property type="protein sequence ID" value="KAH3712908.1"/>
    <property type="molecule type" value="Genomic_DNA"/>
</dbReference>
<dbReference type="EMBL" id="JAIWYP010000005">
    <property type="protein sequence ID" value="KAH3822752.1"/>
    <property type="molecule type" value="Genomic_DNA"/>
</dbReference>
<reference evidence="3" key="2">
    <citation type="submission" date="2020-11" db="EMBL/GenBank/DDBJ databases">
        <authorList>
            <person name="McCartney M.A."/>
            <person name="Auch B."/>
            <person name="Kono T."/>
            <person name="Mallez S."/>
            <person name="Becker A."/>
            <person name="Gohl D.M."/>
            <person name="Silverstein K.A.T."/>
            <person name="Koren S."/>
            <person name="Bechman K.B."/>
            <person name="Herman A."/>
            <person name="Abrahante J.E."/>
            <person name="Garbe J."/>
        </authorList>
    </citation>
    <scope>NUCLEOTIDE SEQUENCE</scope>
    <source>
        <strain evidence="3">Duluth1</strain>
        <tissue evidence="3">Whole animal</tissue>
    </source>
</reference>
<gene>
    <name evidence="4" type="ORF">DPMN_023134</name>
    <name evidence="1" type="ORF">DPMN_072667</name>
    <name evidence="2" type="ORF">DPMN_073192</name>
    <name evidence="3" type="ORF">DPMN_124542</name>
</gene>
<name>A0A9D4GZP0_DREPO</name>
<reference evidence="3" key="1">
    <citation type="journal article" date="2019" name="bioRxiv">
        <title>The Genome of the Zebra Mussel, Dreissena polymorpha: A Resource for Invasive Species Research.</title>
        <authorList>
            <person name="McCartney M.A."/>
            <person name="Auch B."/>
            <person name="Kono T."/>
            <person name="Mallez S."/>
            <person name="Zhang Y."/>
            <person name="Obille A."/>
            <person name="Becker A."/>
            <person name="Abrahante J.E."/>
            <person name="Garbe J."/>
            <person name="Badalamenti J.P."/>
            <person name="Herman A."/>
            <person name="Mangelson H."/>
            <person name="Liachko I."/>
            <person name="Sullivan S."/>
            <person name="Sone E.D."/>
            <person name="Koren S."/>
            <person name="Silverstein K.A.T."/>
            <person name="Beckman K.B."/>
            <person name="Gohl D.M."/>
        </authorList>
    </citation>
    <scope>NUCLEOTIDE SEQUENCE</scope>
    <source>
        <strain evidence="3">Duluth1</strain>
        <tissue evidence="3">Whole animal</tissue>
    </source>
</reference>
<dbReference type="EMBL" id="JAIWYP010000014">
    <property type="protein sequence ID" value="KAH3713400.1"/>
    <property type="molecule type" value="Genomic_DNA"/>
</dbReference>
<organism evidence="3 5">
    <name type="scientific">Dreissena polymorpha</name>
    <name type="common">Zebra mussel</name>
    <name type="synonym">Mytilus polymorpha</name>
    <dbReference type="NCBI Taxonomy" id="45954"/>
    <lineage>
        <taxon>Eukaryota</taxon>
        <taxon>Metazoa</taxon>
        <taxon>Spiralia</taxon>
        <taxon>Lophotrochozoa</taxon>
        <taxon>Mollusca</taxon>
        <taxon>Bivalvia</taxon>
        <taxon>Autobranchia</taxon>
        <taxon>Heteroconchia</taxon>
        <taxon>Euheterodonta</taxon>
        <taxon>Imparidentia</taxon>
        <taxon>Neoheterodontei</taxon>
        <taxon>Myida</taxon>
        <taxon>Dreissenoidea</taxon>
        <taxon>Dreissenidae</taxon>
        <taxon>Dreissena</taxon>
    </lineage>
</organism>
<evidence type="ECO:0000313" key="1">
    <source>
        <dbReference type="EMBL" id="KAH3712908.1"/>
    </source>
</evidence>